<protein>
    <submittedName>
        <fullName evidence="5">TPR_REGION domain-containing protein</fullName>
    </submittedName>
</protein>
<dbReference type="InterPro" id="IPR011990">
    <property type="entry name" value="TPR-like_helical_dom_sf"/>
</dbReference>
<dbReference type="PANTHER" id="PTHR15704">
    <property type="entry name" value="SUPERKILLER 3 PROTEIN-RELATED"/>
    <property type="match status" value="1"/>
</dbReference>
<organism evidence="3">
    <name type="scientific">Heligmosomoides polygyrus</name>
    <name type="common">Parasitic roundworm</name>
    <dbReference type="NCBI Taxonomy" id="6339"/>
    <lineage>
        <taxon>Eukaryota</taxon>
        <taxon>Metazoa</taxon>
        <taxon>Ecdysozoa</taxon>
        <taxon>Nematoda</taxon>
        <taxon>Chromadorea</taxon>
        <taxon>Rhabditida</taxon>
        <taxon>Rhabditina</taxon>
        <taxon>Rhabditomorpha</taxon>
        <taxon>Strongyloidea</taxon>
        <taxon>Heligmosomidae</taxon>
        <taxon>Heligmosomoides</taxon>
    </lineage>
</organism>
<dbReference type="PANTHER" id="PTHR15704:SF7">
    <property type="entry name" value="SUPERKILLER COMPLEX PROTEIN 3"/>
    <property type="match status" value="1"/>
</dbReference>
<reference evidence="5" key="2">
    <citation type="submission" date="2019-09" db="UniProtKB">
        <authorList>
            <consortium name="WormBaseParasite"/>
        </authorList>
    </citation>
    <scope>IDENTIFICATION</scope>
</reference>
<dbReference type="GO" id="GO:0006401">
    <property type="term" value="P:RNA catabolic process"/>
    <property type="evidence" value="ECO:0007669"/>
    <property type="project" value="InterPro"/>
</dbReference>
<dbReference type="InterPro" id="IPR039226">
    <property type="entry name" value="Ski3/TTC37"/>
</dbReference>
<evidence type="ECO:0000313" key="4">
    <source>
        <dbReference type="Proteomes" id="UP000050761"/>
    </source>
</evidence>
<evidence type="ECO:0000256" key="1">
    <source>
        <dbReference type="ARBA" id="ARBA00022737"/>
    </source>
</evidence>
<dbReference type="WBParaSite" id="HPBE_0000559901-mRNA-1">
    <property type="protein sequence ID" value="HPBE_0000559901-mRNA-1"/>
    <property type="gene ID" value="HPBE_0000559901"/>
</dbReference>
<dbReference type="SUPFAM" id="SSF48452">
    <property type="entry name" value="TPR-like"/>
    <property type="match status" value="3"/>
</dbReference>
<evidence type="ECO:0000313" key="5">
    <source>
        <dbReference type="WBParaSite" id="HPBE_0000559901-mRNA-1"/>
    </source>
</evidence>
<name>A0A3P8B026_HELPZ</name>
<keyword evidence="2" id="KW-0802">TPR repeat</keyword>
<dbReference type="OrthoDB" id="421075at2759"/>
<sequence>MFIRLSCRILRALRSGTAAEALDDAESLLNDDSVTWRDLVLVAELNIALSKDATALLVKAAKINPRSSRVFFILGKALRRKNPAKAKSCLERAVKIRPTNEEYVKELDDVYEESGEADEQRLNILKQLGAYRKPMWLRKRLAKQDWDSAISELQQIVRYQPDDILCWASLAEAYSNRGNLQVRRRRCSPVQVHLRLYNSALGTERLNHLKAVFGLLDGVISERPRISLAYKLAADALLHAIKFRDELFMSIPSSWSVSCRVSAVRSTIMFYSVALDLNRENAWAWNDLATALLVMARLEQPEQNAVKAHQCLRKAMSLCKCAQMRSQLWVLIAEAERLKTASKDAKDQHYLVRALQLNKASDEAWLRLALLYYTNGMVEAHLTIETALKHNPSLAEAWCAWALKAESEGLGHEAMDMFRHSVSIKPVAAAVMKYTAFLCQSLRVHSFDPATVMIDFNNVLRLRDECGSAEKDLLLHIGVLAELFGHYEDAVRCIEDSGRNGNSILIILIDSLEKLAELCKMSTEELFSLLKAKQPLYKDLFDRLAATEAQGLQELYCAYTKSISVPLVVAAIIRFGIVGSIAVSVLHDALPRHELIDVFPTVMPEGTDNGLKYVEQDGEEPFRYSHFVAKCPTIEQNRTAVECNKKEKLELLSTVRETRLLNDVSFKRK</sequence>
<dbReference type="GO" id="GO:0055087">
    <property type="term" value="C:Ski complex"/>
    <property type="evidence" value="ECO:0007669"/>
    <property type="project" value="InterPro"/>
</dbReference>
<evidence type="ECO:0000313" key="3">
    <source>
        <dbReference type="EMBL" id="VDO65172.1"/>
    </source>
</evidence>
<dbReference type="EMBL" id="UZAH01025503">
    <property type="protein sequence ID" value="VDO65172.1"/>
    <property type="molecule type" value="Genomic_DNA"/>
</dbReference>
<keyword evidence="4" id="KW-1185">Reference proteome</keyword>
<accession>A0A3P8B026</accession>
<keyword evidence="1" id="KW-0677">Repeat</keyword>
<gene>
    <name evidence="3" type="ORF">HPBE_LOCUS5600</name>
</gene>
<evidence type="ECO:0000256" key="2">
    <source>
        <dbReference type="ARBA" id="ARBA00022803"/>
    </source>
</evidence>
<proteinExistence type="predicted"/>
<dbReference type="AlphaFoldDB" id="A0A3P8B026"/>
<reference evidence="3 4" key="1">
    <citation type="submission" date="2018-11" db="EMBL/GenBank/DDBJ databases">
        <authorList>
            <consortium name="Pathogen Informatics"/>
        </authorList>
    </citation>
    <scope>NUCLEOTIDE SEQUENCE [LARGE SCALE GENOMIC DNA]</scope>
</reference>
<dbReference type="Proteomes" id="UP000050761">
    <property type="component" value="Unassembled WGS sequence"/>
</dbReference>
<dbReference type="Gene3D" id="1.25.40.10">
    <property type="entry name" value="Tetratricopeptide repeat domain"/>
    <property type="match status" value="3"/>
</dbReference>